<keyword evidence="1" id="KW-0805">Transcription regulation</keyword>
<protein>
    <recommendedName>
        <fullName evidence="4">HTH deoR-type domain-containing protein</fullName>
    </recommendedName>
</protein>
<gene>
    <name evidence="5" type="ORF">HA51_04870</name>
</gene>
<evidence type="ECO:0000313" key="6">
    <source>
        <dbReference type="Proteomes" id="UP000193558"/>
    </source>
</evidence>
<dbReference type="Pfam" id="PF00455">
    <property type="entry name" value="DeoRC"/>
    <property type="match status" value="1"/>
</dbReference>
<dbReference type="PANTHER" id="PTHR30363">
    <property type="entry name" value="HTH-TYPE TRANSCRIPTIONAL REGULATOR SRLR-RELATED"/>
    <property type="match status" value="1"/>
</dbReference>
<dbReference type="InterPro" id="IPR036390">
    <property type="entry name" value="WH_DNA-bd_sf"/>
</dbReference>
<evidence type="ECO:0000256" key="3">
    <source>
        <dbReference type="ARBA" id="ARBA00023163"/>
    </source>
</evidence>
<dbReference type="PRINTS" id="PR00037">
    <property type="entry name" value="HTHLACR"/>
</dbReference>
<evidence type="ECO:0000256" key="1">
    <source>
        <dbReference type="ARBA" id="ARBA00023015"/>
    </source>
</evidence>
<proteinExistence type="predicted"/>
<dbReference type="EMBL" id="MLFR01000002">
    <property type="protein sequence ID" value="ORM71209.1"/>
    <property type="molecule type" value="Genomic_DNA"/>
</dbReference>
<dbReference type="SUPFAM" id="SSF46785">
    <property type="entry name" value="Winged helix' DNA-binding domain"/>
    <property type="match status" value="1"/>
</dbReference>
<dbReference type="SMART" id="SM00420">
    <property type="entry name" value="HTH_DEOR"/>
    <property type="match status" value="1"/>
</dbReference>
<keyword evidence="3" id="KW-0804">Transcription</keyword>
<dbReference type="PANTHER" id="PTHR30363:SF44">
    <property type="entry name" value="AGA OPERON TRANSCRIPTIONAL REPRESSOR-RELATED"/>
    <property type="match status" value="1"/>
</dbReference>
<dbReference type="GO" id="GO:0003700">
    <property type="term" value="F:DNA-binding transcription factor activity"/>
    <property type="evidence" value="ECO:0007669"/>
    <property type="project" value="InterPro"/>
</dbReference>
<name>A0A1X1D3G4_9GAMM</name>
<dbReference type="PROSITE" id="PS51000">
    <property type="entry name" value="HTH_DEOR_2"/>
    <property type="match status" value="1"/>
</dbReference>
<dbReference type="AlphaFoldDB" id="A0A1X1D3G4"/>
<dbReference type="PROSITE" id="PS00894">
    <property type="entry name" value="HTH_DEOR_1"/>
    <property type="match status" value="1"/>
</dbReference>
<dbReference type="InterPro" id="IPR036388">
    <property type="entry name" value="WH-like_DNA-bd_sf"/>
</dbReference>
<sequence>MFPDQRRNQIIKLLEIQKFATVEEMSKAIFVSEPTLRRDFAQLEKEGLIHRTRGGASFIFPTHVEFPFDARVKHNSDKKKYISDIAETFLHDRLNIFLDSSSTGLYLSRKFKNFTGLTVLTNGIKAANLLSDESDASINCVCGQVFPKRSSASGQDTCDYISRYYADIAFISCRGLSAEQGATDCTREEAAVKQCYQKHARKTILLVDSSKFDEVYFNQILPMEKIDVIITDKPLPEAINDMAKAADVQVLF</sequence>
<evidence type="ECO:0000259" key="4">
    <source>
        <dbReference type="PROSITE" id="PS51000"/>
    </source>
</evidence>
<dbReference type="Proteomes" id="UP000193558">
    <property type="component" value="Unassembled WGS sequence"/>
</dbReference>
<dbReference type="InterPro" id="IPR018356">
    <property type="entry name" value="Tscrpt_reg_HTH_DeoR_CS"/>
</dbReference>
<dbReference type="Gene3D" id="1.10.10.10">
    <property type="entry name" value="Winged helix-like DNA-binding domain superfamily/Winged helix DNA-binding domain"/>
    <property type="match status" value="1"/>
</dbReference>
<dbReference type="SMART" id="SM01134">
    <property type="entry name" value="DeoRC"/>
    <property type="match status" value="1"/>
</dbReference>
<accession>A0A1X1D3G4</accession>
<dbReference type="RefSeq" id="WP_084932565.1">
    <property type="nucleotide sequence ID" value="NZ_MLFR01000002.1"/>
</dbReference>
<dbReference type="InterPro" id="IPR050313">
    <property type="entry name" value="Carb_Metab_HTH_regulators"/>
</dbReference>
<comment type="caution">
    <text evidence="5">The sequence shown here is derived from an EMBL/GenBank/DDBJ whole genome shotgun (WGS) entry which is preliminary data.</text>
</comment>
<dbReference type="OrthoDB" id="6846621at2"/>
<dbReference type="InterPro" id="IPR014036">
    <property type="entry name" value="DeoR-like_C"/>
</dbReference>
<evidence type="ECO:0000313" key="5">
    <source>
        <dbReference type="EMBL" id="ORM71209.1"/>
    </source>
</evidence>
<dbReference type="InterPro" id="IPR001034">
    <property type="entry name" value="DeoR_HTH"/>
</dbReference>
<organism evidence="5 6">
    <name type="scientific">Pantoea rwandensis</name>
    <dbReference type="NCBI Taxonomy" id="1076550"/>
    <lineage>
        <taxon>Bacteria</taxon>
        <taxon>Pseudomonadati</taxon>
        <taxon>Pseudomonadota</taxon>
        <taxon>Gammaproteobacteria</taxon>
        <taxon>Enterobacterales</taxon>
        <taxon>Erwiniaceae</taxon>
        <taxon>Pantoea</taxon>
    </lineage>
</organism>
<dbReference type="GO" id="GO:0003677">
    <property type="term" value="F:DNA binding"/>
    <property type="evidence" value="ECO:0007669"/>
    <property type="project" value="UniProtKB-KW"/>
</dbReference>
<reference evidence="5 6" key="1">
    <citation type="journal article" date="2017" name="Antonie Van Leeuwenhoek">
        <title>Phylogenomic resolution of the bacterial genus Pantoea and its relationship with Erwinia and Tatumella.</title>
        <authorList>
            <person name="Palmer M."/>
            <person name="Steenkamp E.T."/>
            <person name="Coetzee M.P."/>
            <person name="Chan W.Y."/>
            <person name="van Zyl E."/>
            <person name="De Maayer P."/>
            <person name="Coutinho T.A."/>
            <person name="Blom J."/>
            <person name="Smits T.H."/>
            <person name="Duffy B."/>
            <person name="Venter S.N."/>
        </authorList>
    </citation>
    <scope>NUCLEOTIDE SEQUENCE [LARGE SCALE GENOMIC DNA]</scope>
    <source>
        <strain evidence="5 6">LMG 26275</strain>
    </source>
</reference>
<evidence type="ECO:0000256" key="2">
    <source>
        <dbReference type="ARBA" id="ARBA00023125"/>
    </source>
</evidence>
<dbReference type="Pfam" id="PF08220">
    <property type="entry name" value="HTH_DeoR"/>
    <property type="match status" value="1"/>
</dbReference>
<dbReference type="SUPFAM" id="SSF100950">
    <property type="entry name" value="NagB/RpiA/CoA transferase-like"/>
    <property type="match status" value="1"/>
</dbReference>
<feature type="domain" description="HTH deoR-type" evidence="4">
    <location>
        <begin position="3"/>
        <end position="58"/>
    </location>
</feature>
<keyword evidence="2" id="KW-0238">DNA-binding</keyword>
<dbReference type="InterPro" id="IPR037171">
    <property type="entry name" value="NagB/RpiA_transferase-like"/>
</dbReference>